<dbReference type="EMBL" id="LBHU01000004">
    <property type="protein sequence ID" value="KLI63058.1"/>
    <property type="molecule type" value="Genomic_DNA"/>
</dbReference>
<protein>
    <submittedName>
        <fullName evidence="1">Uncharacterized protein</fullName>
    </submittedName>
</protein>
<evidence type="ECO:0000313" key="2">
    <source>
        <dbReference type="Proteomes" id="UP000053455"/>
    </source>
</evidence>
<sequence>MPTNATPKIDPLDAPSLCCPRFHPEGWDNQHLHFDNKRFVRATTKLRDHVPLDMDIVFPETFTAIMDAGALDETHPLVLSRDLSAEQGEHLFAVDAEVPDAEMVTLSGHYRTRVFDAPYEKAPVLMEGFRRELQEEGEEPEESWVFYTTCPLCAEEYGHNYMVLVDKVGNGAA</sequence>
<evidence type="ECO:0000313" key="1">
    <source>
        <dbReference type="EMBL" id="KLI63058.1"/>
    </source>
</evidence>
<organism evidence="1 2">
    <name type="scientific">Aurantiacibacter marinus</name>
    <dbReference type="NCBI Taxonomy" id="874156"/>
    <lineage>
        <taxon>Bacteria</taxon>
        <taxon>Pseudomonadati</taxon>
        <taxon>Pseudomonadota</taxon>
        <taxon>Alphaproteobacteria</taxon>
        <taxon>Sphingomonadales</taxon>
        <taxon>Erythrobacteraceae</taxon>
        <taxon>Aurantiacibacter</taxon>
    </lineage>
</organism>
<dbReference type="Proteomes" id="UP000053455">
    <property type="component" value="Unassembled WGS sequence"/>
</dbReference>
<proteinExistence type="predicted"/>
<comment type="caution">
    <text evidence="1">The sequence shown here is derived from an EMBL/GenBank/DDBJ whole genome shotgun (WGS) entry which is preliminary data.</text>
</comment>
<dbReference type="Pfam" id="PF20603">
    <property type="entry name" value="Bact_hydrolase"/>
    <property type="match status" value="1"/>
</dbReference>
<dbReference type="AlphaFoldDB" id="A0A0H0XKC2"/>
<name>A0A0H0XKC2_9SPHN</name>
<reference evidence="1 2" key="1">
    <citation type="submission" date="2015-04" db="EMBL/GenBank/DDBJ databases">
        <title>The draft genome sequence of Erythrobacter marinus HWDM-33.</title>
        <authorList>
            <person name="Zhuang L."/>
            <person name="Liu Y."/>
            <person name="Shao Z."/>
        </authorList>
    </citation>
    <scope>NUCLEOTIDE SEQUENCE [LARGE SCALE GENOMIC DNA]</scope>
    <source>
        <strain evidence="1 2">HWDM-33</strain>
    </source>
</reference>
<gene>
    <name evidence="1" type="ORF">AAV99_13110</name>
</gene>
<dbReference type="PATRIC" id="fig|874156.12.peg.2705"/>
<keyword evidence="2" id="KW-1185">Reference proteome</keyword>
<dbReference type="OrthoDB" id="1092674at2"/>
<accession>A0A0H0XKC2</accession>
<dbReference type="InterPro" id="IPR046766">
    <property type="entry name" value="Bact_hydrolase"/>
</dbReference>
<dbReference type="STRING" id="874156.GCA_001021555_02707"/>